<dbReference type="EMBL" id="CAXIEN010001124">
    <property type="protein sequence ID" value="CAL1302036.1"/>
    <property type="molecule type" value="Genomic_DNA"/>
</dbReference>
<accession>A0AAV2C0M7</accession>
<protein>
    <recommendedName>
        <fullName evidence="4">Arylsulfatase</fullName>
    </recommendedName>
</protein>
<dbReference type="Proteomes" id="UP001497382">
    <property type="component" value="Unassembled WGS sequence"/>
</dbReference>
<dbReference type="InterPro" id="IPR017850">
    <property type="entry name" value="Alkaline_phosphatase_core_sf"/>
</dbReference>
<reference evidence="2 3" key="1">
    <citation type="submission" date="2024-04" db="EMBL/GenBank/DDBJ databases">
        <authorList>
            <person name="Rising A."/>
            <person name="Reimegard J."/>
            <person name="Sonavane S."/>
            <person name="Akerstrom W."/>
            <person name="Nylinder S."/>
            <person name="Hedman E."/>
            <person name="Kallberg Y."/>
        </authorList>
    </citation>
    <scope>NUCLEOTIDE SEQUENCE [LARGE SCALE GENOMIC DNA]</scope>
</reference>
<feature type="signal peptide" evidence="1">
    <location>
        <begin position="1"/>
        <end position="19"/>
    </location>
</feature>
<organism evidence="2 3">
    <name type="scientific">Larinioides sclopetarius</name>
    <dbReference type="NCBI Taxonomy" id="280406"/>
    <lineage>
        <taxon>Eukaryota</taxon>
        <taxon>Metazoa</taxon>
        <taxon>Ecdysozoa</taxon>
        <taxon>Arthropoda</taxon>
        <taxon>Chelicerata</taxon>
        <taxon>Arachnida</taxon>
        <taxon>Araneae</taxon>
        <taxon>Araneomorphae</taxon>
        <taxon>Entelegynae</taxon>
        <taxon>Araneoidea</taxon>
        <taxon>Araneidae</taxon>
        <taxon>Larinioides</taxon>
    </lineage>
</organism>
<keyword evidence="3" id="KW-1185">Reference proteome</keyword>
<evidence type="ECO:0000313" key="2">
    <source>
        <dbReference type="EMBL" id="CAL1302036.1"/>
    </source>
</evidence>
<keyword evidence="1" id="KW-0732">Signal</keyword>
<name>A0AAV2C0M7_9ARAC</name>
<evidence type="ECO:0000313" key="3">
    <source>
        <dbReference type="Proteomes" id="UP001497382"/>
    </source>
</evidence>
<gene>
    <name evidence="2" type="ORF">LARSCL_LOCUS22854</name>
</gene>
<feature type="chain" id="PRO_5043595350" description="Arylsulfatase" evidence="1">
    <location>
        <begin position="20"/>
        <end position="60"/>
    </location>
</feature>
<dbReference type="SUPFAM" id="SSF53649">
    <property type="entry name" value="Alkaline phosphatase-like"/>
    <property type="match status" value="1"/>
</dbReference>
<evidence type="ECO:0008006" key="4">
    <source>
        <dbReference type="Google" id="ProtNLM"/>
    </source>
</evidence>
<sequence length="60" mass="6811">MYLFLKIFILLLEIIILQGKYLEKPPHIIFIFADDLGMNDISLRGSPQIPTPNIDALGLN</sequence>
<dbReference type="AlphaFoldDB" id="A0AAV2C0M7"/>
<dbReference type="Gene3D" id="3.40.720.10">
    <property type="entry name" value="Alkaline Phosphatase, subunit A"/>
    <property type="match status" value="1"/>
</dbReference>
<proteinExistence type="predicted"/>
<evidence type="ECO:0000256" key="1">
    <source>
        <dbReference type="SAM" id="SignalP"/>
    </source>
</evidence>
<comment type="caution">
    <text evidence="2">The sequence shown here is derived from an EMBL/GenBank/DDBJ whole genome shotgun (WGS) entry which is preliminary data.</text>
</comment>